<evidence type="ECO:0000313" key="2">
    <source>
        <dbReference type="Proteomes" id="UP000638648"/>
    </source>
</evidence>
<name>A0A927MQ02_9ACTN</name>
<organism evidence="1 2">
    <name type="scientific">Actinopolymorpha pittospori</name>
    <dbReference type="NCBI Taxonomy" id="648752"/>
    <lineage>
        <taxon>Bacteria</taxon>
        <taxon>Bacillati</taxon>
        <taxon>Actinomycetota</taxon>
        <taxon>Actinomycetes</taxon>
        <taxon>Propionibacteriales</taxon>
        <taxon>Actinopolymorphaceae</taxon>
        <taxon>Actinopolymorpha</taxon>
    </lineage>
</organism>
<dbReference type="AlphaFoldDB" id="A0A927MQ02"/>
<comment type="caution">
    <text evidence="1">The sequence shown here is derived from an EMBL/GenBank/DDBJ whole genome shotgun (WGS) entry which is preliminary data.</text>
</comment>
<reference evidence="1" key="1">
    <citation type="submission" date="2020-10" db="EMBL/GenBank/DDBJ databases">
        <title>Sequencing the genomes of 1000 actinobacteria strains.</title>
        <authorList>
            <person name="Klenk H.-P."/>
        </authorList>
    </citation>
    <scope>NUCLEOTIDE SEQUENCE</scope>
    <source>
        <strain evidence="1">DSM 45354</strain>
    </source>
</reference>
<dbReference type="Proteomes" id="UP000638648">
    <property type="component" value="Unassembled WGS sequence"/>
</dbReference>
<keyword evidence="2" id="KW-1185">Reference proteome</keyword>
<protein>
    <submittedName>
        <fullName evidence="1">Uncharacterized protein</fullName>
    </submittedName>
</protein>
<sequence>MGFEPMWQGGPCQAVFKKNAYPHTTCTFADPSRTLRRIRRAMLRASRSPPGATGQTLAPPGDLSRTATTAAKWLAKMPICQNVSLKGRTSA</sequence>
<proteinExistence type="predicted"/>
<gene>
    <name evidence="1" type="ORF">HEB94_001608</name>
</gene>
<accession>A0A927MQ02</accession>
<evidence type="ECO:0000313" key="1">
    <source>
        <dbReference type="EMBL" id="MBE1604760.1"/>
    </source>
</evidence>
<dbReference type="EMBL" id="JADBEM010000001">
    <property type="protein sequence ID" value="MBE1604760.1"/>
    <property type="molecule type" value="Genomic_DNA"/>
</dbReference>